<keyword evidence="3" id="KW-1185">Reference proteome</keyword>
<evidence type="ECO:0000313" key="2">
    <source>
        <dbReference type="EMBL" id="OPJ67308.1"/>
    </source>
</evidence>
<sequence>MGGHIAKPVRPGQVPAVSPPGLSYTNSLFQGYPAGGALPGPQGLFGNVATTLSSSPPDVYQQLNVDNGNVTDINDNRSDLSCACEAEEQSQLFPMRQETAAS</sequence>
<accession>A0A1V4J539</accession>
<gene>
    <name evidence="2" type="ORF">AV530_011056</name>
</gene>
<reference evidence="2 3" key="1">
    <citation type="submission" date="2016-02" db="EMBL/GenBank/DDBJ databases">
        <title>Band-tailed pigeon sequencing and assembly.</title>
        <authorList>
            <person name="Soares A.E."/>
            <person name="Novak B.J."/>
            <person name="Rice E.S."/>
            <person name="O'Connell B."/>
            <person name="Chang D."/>
            <person name="Weber S."/>
            <person name="Shapiro B."/>
        </authorList>
    </citation>
    <scope>NUCLEOTIDE SEQUENCE [LARGE SCALE GENOMIC DNA]</scope>
    <source>
        <strain evidence="2">BTP2013</strain>
        <tissue evidence="2">Blood</tissue>
    </source>
</reference>
<protein>
    <submittedName>
        <fullName evidence="2">Uncharacterized protein</fullName>
    </submittedName>
</protein>
<organism evidence="2 3">
    <name type="scientific">Patagioenas fasciata monilis</name>
    <dbReference type="NCBI Taxonomy" id="372326"/>
    <lineage>
        <taxon>Eukaryota</taxon>
        <taxon>Metazoa</taxon>
        <taxon>Chordata</taxon>
        <taxon>Craniata</taxon>
        <taxon>Vertebrata</taxon>
        <taxon>Euteleostomi</taxon>
        <taxon>Archelosauria</taxon>
        <taxon>Archosauria</taxon>
        <taxon>Dinosauria</taxon>
        <taxon>Saurischia</taxon>
        <taxon>Theropoda</taxon>
        <taxon>Coelurosauria</taxon>
        <taxon>Aves</taxon>
        <taxon>Neognathae</taxon>
        <taxon>Neoaves</taxon>
        <taxon>Columbimorphae</taxon>
        <taxon>Columbiformes</taxon>
        <taxon>Columbidae</taxon>
        <taxon>Patagioenas</taxon>
    </lineage>
</organism>
<dbReference type="AlphaFoldDB" id="A0A1V4J539"/>
<dbReference type="EMBL" id="LSYS01009212">
    <property type="protein sequence ID" value="OPJ67308.1"/>
    <property type="molecule type" value="Genomic_DNA"/>
</dbReference>
<dbReference type="Proteomes" id="UP000190648">
    <property type="component" value="Unassembled WGS sequence"/>
</dbReference>
<dbReference type="STRING" id="372326.A0A1V4J539"/>
<proteinExistence type="predicted"/>
<evidence type="ECO:0000313" key="3">
    <source>
        <dbReference type="Proteomes" id="UP000190648"/>
    </source>
</evidence>
<comment type="caution">
    <text evidence="2">The sequence shown here is derived from an EMBL/GenBank/DDBJ whole genome shotgun (WGS) entry which is preliminary data.</text>
</comment>
<name>A0A1V4J539_PATFA</name>
<evidence type="ECO:0000256" key="1">
    <source>
        <dbReference type="SAM" id="MobiDB-lite"/>
    </source>
</evidence>
<feature type="region of interest" description="Disordered" evidence="1">
    <location>
        <begin position="1"/>
        <end position="22"/>
    </location>
</feature>